<keyword evidence="1" id="KW-1133">Transmembrane helix</keyword>
<keyword evidence="1" id="KW-0472">Membrane</keyword>
<feature type="transmembrane region" description="Helical" evidence="1">
    <location>
        <begin position="18"/>
        <end position="36"/>
    </location>
</feature>
<comment type="caution">
    <text evidence="2">The sequence shown here is derived from an EMBL/GenBank/DDBJ whole genome shotgun (WGS) entry which is preliminary data.</text>
</comment>
<keyword evidence="3" id="KW-1185">Reference proteome</keyword>
<proteinExistence type="predicted"/>
<dbReference type="RefSeq" id="WP_216468712.1">
    <property type="nucleotide sequence ID" value="NZ_JAHLQI010000001.1"/>
</dbReference>
<organism evidence="2 3">
    <name type="scientific">Butyricicoccus intestinisimiae</name>
    <dbReference type="NCBI Taxonomy" id="2841509"/>
    <lineage>
        <taxon>Bacteria</taxon>
        <taxon>Bacillati</taxon>
        <taxon>Bacillota</taxon>
        <taxon>Clostridia</taxon>
        <taxon>Eubacteriales</taxon>
        <taxon>Butyricicoccaceae</taxon>
        <taxon>Butyricicoccus</taxon>
    </lineage>
</organism>
<gene>
    <name evidence="2" type="ORF">KQI75_00395</name>
</gene>
<protein>
    <submittedName>
        <fullName evidence="2">Uncharacterized protein</fullName>
    </submittedName>
</protein>
<name>A0ABS6EN30_9FIRM</name>
<keyword evidence="1" id="KW-0812">Transmembrane</keyword>
<sequence>MVNRIVSYILNYISSSNFYLFSLADIISLSITFLTWKTAKGLKKQLYIGNRSENIIKELKRYRTNIKSIECSIDDNLPSLSPISIQKDLGACIIHLKEASSLFPFRHRRKIRNISENYHELLEKLKNSSQSQNMNVEIMRLCQQTSVLLNDIICKMESEKI</sequence>
<reference evidence="2 3" key="1">
    <citation type="submission" date="2021-06" db="EMBL/GenBank/DDBJ databases">
        <authorList>
            <person name="Sun Q."/>
            <person name="Li D."/>
        </authorList>
    </citation>
    <scope>NUCLEOTIDE SEQUENCE [LARGE SCALE GENOMIC DNA]</scope>
    <source>
        <strain evidence="2 3">MSJd-7</strain>
    </source>
</reference>
<dbReference type="EMBL" id="JAHLQI010000001">
    <property type="protein sequence ID" value="MBU5489096.1"/>
    <property type="molecule type" value="Genomic_DNA"/>
</dbReference>
<evidence type="ECO:0000313" key="3">
    <source>
        <dbReference type="Proteomes" id="UP000783588"/>
    </source>
</evidence>
<evidence type="ECO:0000313" key="2">
    <source>
        <dbReference type="EMBL" id="MBU5489096.1"/>
    </source>
</evidence>
<evidence type="ECO:0000256" key="1">
    <source>
        <dbReference type="SAM" id="Phobius"/>
    </source>
</evidence>
<accession>A0ABS6EN30</accession>
<dbReference type="Proteomes" id="UP000783588">
    <property type="component" value="Unassembled WGS sequence"/>
</dbReference>